<sequence>MWSAAVVRVGVLVAVCAMLAGLPAVAPADVTRADATIAGSGPDRPTVAPGTAAGTGAGAAPDRGAALHRGVDAGAGVASGGAAGAPPDGGARTGPSAPRPSRPAVVHREITAPGGSSADVLDVDLTAPGVRVGLLTAGDVSDRASVAAMADRAGARAAVNGDFFDLGRSNAPAGPQVRDGRTISSAVPAGRRLAPAVDGATPDSVLAFGADGRARVDRVRFGASVQVGASTIPVEGINQYAVPPGGVGLVTPEWGGADRARMLCGSDTDRNAGCSADRIEVSVRDGAVAAVRPPGAGRLAPGETALLGRDGGADALRAVRPGDPVTVLPHRALAEGSPPVTAVGGSPIVVDGARPGPLDDRERAPRTAAGIADGGRRLLLVTVDGHETAHSGATLAGLAGMLTSLGARDAVNLDGGGSSTMVARPPDARRVSVVNAPAQDATRLVPNALGVFTPQPRRGPARRLATRRP</sequence>
<feature type="region of interest" description="Disordered" evidence="1">
    <location>
        <begin position="450"/>
        <end position="469"/>
    </location>
</feature>
<comment type="caution">
    <text evidence="4">The sequence shown here is derived from an EMBL/GenBank/DDBJ whole genome shotgun (WGS) entry which is preliminary data.</text>
</comment>
<feature type="region of interest" description="Disordered" evidence="1">
    <location>
        <begin position="77"/>
        <end position="102"/>
    </location>
</feature>
<protein>
    <submittedName>
        <fullName evidence="4">Uncharacterized protein DUF2233</fullName>
    </submittedName>
</protein>
<feature type="compositionally biased region" description="Basic residues" evidence="1">
    <location>
        <begin position="459"/>
        <end position="469"/>
    </location>
</feature>
<dbReference type="InterPro" id="IPR018711">
    <property type="entry name" value="NAGPA"/>
</dbReference>
<dbReference type="AlphaFoldDB" id="A0A4R1HWL3"/>
<feature type="signal peptide" evidence="2">
    <location>
        <begin position="1"/>
        <end position="28"/>
    </location>
</feature>
<dbReference type="PANTHER" id="PTHR40446">
    <property type="entry name" value="N-ACETYLGLUCOSAMINE-1-PHOSPHODIESTER ALPHA-N-ACETYLGLUCOSAMINIDASE"/>
    <property type="match status" value="1"/>
</dbReference>
<dbReference type="RefSeq" id="WP_132421479.1">
    <property type="nucleotide sequence ID" value="NZ_SMFZ01000001.1"/>
</dbReference>
<evidence type="ECO:0000313" key="5">
    <source>
        <dbReference type="Proteomes" id="UP000295560"/>
    </source>
</evidence>
<dbReference type="Pfam" id="PF09992">
    <property type="entry name" value="NAGPA"/>
    <property type="match status" value="1"/>
</dbReference>
<feature type="chain" id="PRO_5020465105" evidence="2">
    <location>
        <begin position="29"/>
        <end position="469"/>
    </location>
</feature>
<accession>A0A4R1HWL3</accession>
<proteinExistence type="predicted"/>
<name>A0A4R1HWL3_PSEEN</name>
<dbReference type="Proteomes" id="UP000295560">
    <property type="component" value="Unassembled WGS sequence"/>
</dbReference>
<keyword evidence="2" id="KW-0732">Signal</keyword>
<feature type="compositionally biased region" description="Low complexity" evidence="1">
    <location>
        <begin position="45"/>
        <end position="64"/>
    </location>
</feature>
<evidence type="ECO:0000256" key="1">
    <source>
        <dbReference type="SAM" id="MobiDB-lite"/>
    </source>
</evidence>
<dbReference type="OrthoDB" id="9809781at2"/>
<evidence type="ECO:0000256" key="2">
    <source>
        <dbReference type="SAM" id="SignalP"/>
    </source>
</evidence>
<reference evidence="4 5" key="1">
    <citation type="submission" date="2019-03" db="EMBL/GenBank/DDBJ databases">
        <title>Sequencing the genomes of 1000 actinobacteria strains.</title>
        <authorList>
            <person name="Klenk H.-P."/>
        </authorList>
    </citation>
    <scope>NUCLEOTIDE SEQUENCE [LARGE SCALE GENOMIC DNA]</scope>
    <source>
        <strain evidence="4 5">DSM 44969</strain>
    </source>
</reference>
<organism evidence="4 5">
    <name type="scientific">Pseudonocardia endophytica</name>
    <dbReference type="NCBI Taxonomy" id="401976"/>
    <lineage>
        <taxon>Bacteria</taxon>
        <taxon>Bacillati</taxon>
        <taxon>Actinomycetota</taxon>
        <taxon>Actinomycetes</taxon>
        <taxon>Pseudonocardiales</taxon>
        <taxon>Pseudonocardiaceae</taxon>
        <taxon>Pseudonocardia</taxon>
    </lineage>
</organism>
<dbReference type="EMBL" id="SMFZ01000001">
    <property type="protein sequence ID" value="TCK25150.1"/>
    <property type="molecule type" value="Genomic_DNA"/>
</dbReference>
<dbReference type="PANTHER" id="PTHR40446:SF2">
    <property type="entry name" value="N-ACETYLGLUCOSAMINE-1-PHOSPHODIESTER ALPHA-N-ACETYLGLUCOSAMINIDASE"/>
    <property type="match status" value="1"/>
</dbReference>
<feature type="region of interest" description="Disordered" evidence="1">
    <location>
        <begin position="36"/>
        <end position="64"/>
    </location>
</feature>
<keyword evidence="5" id="KW-1185">Reference proteome</keyword>
<gene>
    <name evidence="4" type="ORF">EV378_0948</name>
</gene>
<feature type="domain" description="Phosphodiester glycosidase" evidence="3">
    <location>
        <begin position="279"/>
        <end position="452"/>
    </location>
</feature>
<evidence type="ECO:0000313" key="4">
    <source>
        <dbReference type="EMBL" id="TCK25150.1"/>
    </source>
</evidence>
<evidence type="ECO:0000259" key="3">
    <source>
        <dbReference type="Pfam" id="PF09992"/>
    </source>
</evidence>